<dbReference type="Proteomes" id="UP000652761">
    <property type="component" value="Unassembled WGS sequence"/>
</dbReference>
<dbReference type="EMBL" id="NMUH01004150">
    <property type="protein sequence ID" value="MQM08562.1"/>
    <property type="molecule type" value="Genomic_DNA"/>
</dbReference>
<sequence length="85" mass="9795">MYDPPSNGTFPHSVYLLKDYRSFLTCDLRNAKMVGSVTQGGGAGFAFVLRRSRPHYFACGERNGFHCRVGMMKFPVFPFPFKRWH</sequence>
<dbReference type="InterPro" id="IPR008972">
    <property type="entry name" value="Cupredoxin"/>
</dbReference>
<evidence type="ECO:0000259" key="1">
    <source>
        <dbReference type="PROSITE" id="PS51485"/>
    </source>
</evidence>
<dbReference type="SUPFAM" id="SSF49503">
    <property type="entry name" value="Cupredoxins"/>
    <property type="match status" value="1"/>
</dbReference>
<dbReference type="OrthoDB" id="1839683at2759"/>
<dbReference type="PANTHER" id="PTHR34052:SF1">
    <property type="entry name" value="OS06G0216700 PROTEIN"/>
    <property type="match status" value="1"/>
</dbReference>
<dbReference type="InterPro" id="IPR003245">
    <property type="entry name" value="Phytocyanin_dom"/>
</dbReference>
<evidence type="ECO:0000313" key="3">
    <source>
        <dbReference type="Proteomes" id="UP000652761"/>
    </source>
</evidence>
<keyword evidence="3" id="KW-1185">Reference proteome</keyword>
<protein>
    <recommendedName>
        <fullName evidence="1">Phytocyanin domain-containing protein</fullName>
    </recommendedName>
</protein>
<gene>
    <name evidence="2" type="ORF">Taro_041421</name>
</gene>
<dbReference type="PANTHER" id="PTHR34052">
    <property type="entry name" value="GLYCINE-RICH PROTEIN-LIKE"/>
    <property type="match status" value="1"/>
</dbReference>
<feature type="domain" description="Phytocyanin" evidence="1">
    <location>
        <begin position="1"/>
        <end position="80"/>
    </location>
</feature>
<dbReference type="PROSITE" id="PS51485">
    <property type="entry name" value="PHYTOCYANIN"/>
    <property type="match status" value="1"/>
</dbReference>
<name>A0A843WEC7_COLES</name>
<dbReference type="GO" id="GO:0009055">
    <property type="term" value="F:electron transfer activity"/>
    <property type="evidence" value="ECO:0007669"/>
    <property type="project" value="InterPro"/>
</dbReference>
<dbReference type="Gene3D" id="2.60.40.420">
    <property type="entry name" value="Cupredoxins - blue copper proteins"/>
    <property type="match status" value="1"/>
</dbReference>
<accession>A0A843WEC7</accession>
<dbReference type="AlphaFoldDB" id="A0A843WEC7"/>
<evidence type="ECO:0000313" key="2">
    <source>
        <dbReference type="EMBL" id="MQM08562.1"/>
    </source>
</evidence>
<reference evidence="2" key="1">
    <citation type="submission" date="2017-07" db="EMBL/GenBank/DDBJ databases">
        <title>Taro Niue Genome Assembly and Annotation.</title>
        <authorList>
            <person name="Atibalentja N."/>
            <person name="Keating K."/>
            <person name="Fields C.J."/>
        </authorList>
    </citation>
    <scope>NUCLEOTIDE SEQUENCE</scope>
    <source>
        <strain evidence="2">Niue_2</strain>
        <tissue evidence="2">Leaf</tissue>
    </source>
</reference>
<proteinExistence type="predicted"/>
<comment type="caution">
    <text evidence="2">The sequence shown here is derived from an EMBL/GenBank/DDBJ whole genome shotgun (WGS) entry which is preliminary data.</text>
</comment>
<organism evidence="2 3">
    <name type="scientific">Colocasia esculenta</name>
    <name type="common">Wild taro</name>
    <name type="synonym">Arum esculentum</name>
    <dbReference type="NCBI Taxonomy" id="4460"/>
    <lineage>
        <taxon>Eukaryota</taxon>
        <taxon>Viridiplantae</taxon>
        <taxon>Streptophyta</taxon>
        <taxon>Embryophyta</taxon>
        <taxon>Tracheophyta</taxon>
        <taxon>Spermatophyta</taxon>
        <taxon>Magnoliopsida</taxon>
        <taxon>Liliopsida</taxon>
        <taxon>Araceae</taxon>
        <taxon>Aroideae</taxon>
        <taxon>Colocasieae</taxon>
        <taxon>Colocasia</taxon>
    </lineage>
</organism>